<organism evidence="1 2">
    <name type="scientific">Pseudanabaena yagii GIHE-NHR1</name>
    <dbReference type="NCBI Taxonomy" id="2722753"/>
    <lineage>
        <taxon>Bacteria</taxon>
        <taxon>Bacillati</taxon>
        <taxon>Cyanobacteriota</taxon>
        <taxon>Cyanophyceae</taxon>
        <taxon>Pseudanabaenales</taxon>
        <taxon>Pseudanabaenaceae</taxon>
        <taxon>Pseudanabaena</taxon>
        <taxon>Pseudanabaena yagii</taxon>
    </lineage>
</organism>
<dbReference type="EMBL" id="JAAVJL010000001">
    <property type="protein sequence ID" value="NMF56690.1"/>
    <property type="molecule type" value="Genomic_DNA"/>
</dbReference>
<protein>
    <submittedName>
        <fullName evidence="1">Uncharacterized protein</fullName>
    </submittedName>
</protein>
<sequence>MASPLADLDELVLKCRDEKSKQYIREAVSCYKAGAFRSAIVSTWIAVTFDIIDKIKELALSGDKEAENQLEIFEKARRQNDITSALKFERELLGIAKDKLELISHIECLDLERLKQDRDRCAHPSMTSEGEIFNPPAELARVHIRNAVEYLLQYPPAQGKYALDKLLAEVDSEYFPITTKQAEVAFKKSPLFKARYSLVRNFIIILLKKLISNLNVDKFKEIQKYICALQATEIMYKDIYDDVLNKKLSDLLREIKDNEMDKIELIIITYREIWNYIDNDVQQKIAQYIQNLPSRDIGSLGTFLNFKPLQIQAKQRLREINQIDLLNQVCGFDLHPLVADRSIDLYLTSNSYDAANRCSKFIIENYNDYSLEQIERIIKGIVTNEQIKGSFEVGSVIYKLKQNKKLDPDTFDKLLKENDLYQHISSRDDKDDF</sequence>
<dbReference type="RefSeq" id="WP_169361807.1">
    <property type="nucleotide sequence ID" value="NZ_JAAVJL010000001.1"/>
</dbReference>
<accession>A0ABX1LKQ6</accession>
<dbReference type="Proteomes" id="UP000738376">
    <property type="component" value="Unassembled WGS sequence"/>
</dbReference>
<evidence type="ECO:0000313" key="1">
    <source>
        <dbReference type="EMBL" id="NMF56690.1"/>
    </source>
</evidence>
<reference evidence="1 2" key="1">
    <citation type="submission" date="2020-03" db="EMBL/GenBank/DDBJ databases">
        <title>Draft Genome Sequence of 2-Methylisoborneol Producing Pseudanabaena yagii Strain GIHE-NHR1 Isolated from North Han River in South Korea.</title>
        <authorList>
            <person name="Jeong J."/>
        </authorList>
    </citation>
    <scope>NUCLEOTIDE SEQUENCE [LARGE SCALE GENOMIC DNA]</scope>
    <source>
        <strain evidence="1 2">GIHE-NHR1</strain>
    </source>
</reference>
<proteinExistence type="predicted"/>
<evidence type="ECO:0000313" key="2">
    <source>
        <dbReference type="Proteomes" id="UP000738376"/>
    </source>
</evidence>
<name>A0ABX1LKQ6_9CYAN</name>
<comment type="caution">
    <text evidence="1">The sequence shown here is derived from an EMBL/GenBank/DDBJ whole genome shotgun (WGS) entry which is preliminary data.</text>
</comment>
<gene>
    <name evidence="1" type="ORF">HC246_01260</name>
</gene>
<keyword evidence="2" id="KW-1185">Reference proteome</keyword>